<dbReference type="Pfam" id="PF04199">
    <property type="entry name" value="Cyclase"/>
    <property type="match status" value="1"/>
</dbReference>
<feature type="signal peptide" evidence="1">
    <location>
        <begin position="1"/>
        <end position="21"/>
    </location>
</feature>
<feature type="chain" id="PRO_5034402283" evidence="1">
    <location>
        <begin position="22"/>
        <end position="278"/>
    </location>
</feature>
<protein>
    <submittedName>
        <fullName evidence="2">Cyclase family protein</fullName>
    </submittedName>
</protein>
<dbReference type="EMBL" id="CP063458">
    <property type="protein sequence ID" value="QOV91908.1"/>
    <property type="molecule type" value="Genomic_DNA"/>
</dbReference>
<dbReference type="SUPFAM" id="SSF102198">
    <property type="entry name" value="Putative cyclase"/>
    <property type="match status" value="1"/>
</dbReference>
<dbReference type="PANTHER" id="PTHR43564">
    <property type="entry name" value="KYNURENINE FORMAMIDASE-LIKE PROTEIN"/>
    <property type="match status" value="1"/>
</dbReference>
<accession>A0A7M2X2D4</accession>
<sequence length="278" mass="29513">MRSISLTVVAMLMVFTGCATGGKPGGANHGAGGDPSPRPVAIDPAKVIDLSYAFGDQTIYWPTAEPFKLRRVAYGRTPGGYFYAANNISMAEHGGTHMDAPIHFAEGKRTSGEVPLSNCIGPAAVIDVRGACAADADYLLTVDDLLGWERSHGRLPRGAIVVMHSGWGERWPDKKRYLGTDVPLDVDNLRFPGFSPEAATFLVTQRDVAAIAVDTASVDRGQSKDFRVHQIMNGANKPMFENVANVGRLPPAGATFIALPLKIENGSGGPARIIAVGE</sequence>
<dbReference type="AlphaFoldDB" id="A0A7M2X2D4"/>
<evidence type="ECO:0000313" key="2">
    <source>
        <dbReference type="EMBL" id="QOV91908.1"/>
    </source>
</evidence>
<dbReference type="GO" id="GO:0004061">
    <property type="term" value="F:arylformamidase activity"/>
    <property type="evidence" value="ECO:0007669"/>
    <property type="project" value="InterPro"/>
</dbReference>
<dbReference type="RefSeq" id="WP_206295227.1">
    <property type="nucleotide sequence ID" value="NZ_CP063458.1"/>
</dbReference>
<dbReference type="Proteomes" id="UP000593765">
    <property type="component" value="Chromosome"/>
</dbReference>
<dbReference type="PANTHER" id="PTHR43564:SF2">
    <property type="entry name" value="BLR6059 PROTEIN"/>
    <property type="match status" value="1"/>
</dbReference>
<dbReference type="KEGG" id="hbs:IPV69_11360"/>
<proteinExistence type="predicted"/>
<reference evidence="2 3" key="1">
    <citation type="submission" date="2020-10" db="EMBL/GenBank/DDBJ databases">
        <title>Wide distribution of Phycisphaera-like planctomycetes from WD2101 soil group in peatlands and genome analysis of the first cultivated representative.</title>
        <authorList>
            <person name="Dedysh S.N."/>
            <person name="Beletsky A.V."/>
            <person name="Ivanova A."/>
            <person name="Kulichevskaya I.S."/>
            <person name="Suzina N.E."/>
            <person name="Philippov D.A."/>
            <person name="Rakitin A.L."/>
            <person name="Mardanov A.V."/>
            <person name="Ravin N.V."/>
        </authorList>
    </citation>
    <scope>NUCLEOTIDE SEQUENCE [LARGE SCALE GENOMIC DNA]</scope>
    <source>
        <strain evidence="2 3">M1803</strain>
    </source>
</reference>
<dbReference type="InterPro" id="IPR007325">
    <property type="entry name" value="KFase/CYL"/>
</dbReference>
<keyword evidence="1" id="KW-0732">Signal</keyword>
<organism evidence="2 3">
    <name type="scientific">Humisphaera borealis</name>
    <dbReference type="NCBI Taxonomy" id="2807512"/>
    <lineage>
        <taxon>Bacteria</taxon>
        <taxon>Pseudomonadati</taxon>
        <taxon>Planctomycetota</taxon>
        <taxon>Phycisphaerae</taxon>
        <taxon>Tepidisphaerales</taxon>
        <taxon>Tepidisphaeraceae</taxon>
        <taxon>Humisphaera</taxon>
    </lineage>
</organism>
<dbReference type="GO" id="GO:0019441">
    <property type="term" value="P:L-tryptophan catabolic process to kynurenine"/>
    <property type="evidence" value="ECO:0007669"/>
    <property type="project" value="InterPro"/>
</dbReference>
<keyword evidence="3" id="KW-1185">Reference proteome</keyword>
<dbReference type="InterPro" id="IPR037175">
    <property type="entry name" value="KFase_sf"/>
</dbReference>
<evidence type="ECO:0000313" key="3">
    <source>
        <dbReference type="Proteomes" id="UP000593765"/>
    </source>
</evidence>
<gene>
    <name evidence="2" type="ORF">IPV69_11360</name>
</gene>
<dbReference type="Gene3D" id="3.50.30.50">
    <property type="entry name" value="Putative cyclase"/>
    <property type="match status" value="1"/>
</dbReference>
<evidence type="ECO:0000256" key="1">
    <source>
        <dbReference type="SAM" id="SignalP"/>
    </source>
</evidence>
<dbReference type="PROSITE" id="PS51257">
    <property type="entry name" value="PROKAR_LIPOPROTEIN"/>
    <property type="match status" value="1"/>
</dbReference>
<name>A0A7M2X2D4_9BACT</name>